<name>A0AAW1RG70_9CHLO</name>
<reference evidence="2 3" key="1">
    <citation type="journal article" date="2024" name="Nat. Commun.">
        <title>Phylogenomics reveals the evolutionary origins of lichenization in chlorophyte algae.</title>
        <authorList>
            <person name="Puginier C."/>
            <person name="Libourel C."/>
            <person name="Otte J."/>
            <person name="Skaloud P."/>
            <person name="Haon M."/>
            <person name="Grisel S."/>
            <person name="Petersen M."/>
            <person name="Berrin J.G."/>
            <person name="Delaux P.M."/>
            <person name="Dal Grande F."/>
            <person name="Keller J."/>
        </authorList>
    </citation>
    <scope>NUCLEOTIDE SEQUENCE [LARGE SCALE GENOMIC DNA]</scope>
    <source>
        <strain evidence="2 3">SAG 245.80</strain>
    </source>
</reference>
<sequence length="536" mass="58094">MSVLRHKSVKGWRLQASEEPQEPETAEELAEEPKEKPVSPLKGTKLDKSREAVARRAVAKQLKMDKVARGFPRRIGTGDIKLSSPAMALSRRELAELSQLVPDPKSDDLFDPAEFQTPDAKGDPYAWAPHAGGDQGAAKPSFEGGASAWASRQSPEAERAEDAVKRGLTGQAAFEAALKMETKLDDAFGSLWDMWSARLMKDLRTRWYVLNTYSGVPLYAHAKVLGGEMSAMHARNAREGNDWRPGVGPLPPIVEADRLAWEHWEVLERRTDWDTGVLSLAEAWRLDDTLNVYGDYDQPPDGTPDLLVKKADPLDELLEGILPGVGPPDAPPPPIMAAAENIGLGRLELANVVLKECSGGRVDVQILPPSERRPLEVVSSSVLQLLEPKNATPALRRPVDVAAAAAANPALLPPAEYARWHEKFAARCVGVVAVIALEARLFGEACEPALRALVEAGEAADAAVAAEAPPPAAQEYGWEAQNIAMSLGYQGRREAAMLGAEVSAQGEADYMRAYNDVELNQPPPVAVGYRGYLDEQ</sequence>
<protein>
    <submittedName>
        <fullName evidence="2">Uncharacterized protein</fullName>
    </submittedName>
</protein>
<feature type="region of interest" description="Disordered" evidence="1">
    <location>
        <begin position="114"/>
        <end position="163"/>
    </location>
</feature>
<feature type="compositionally biased region" description="Acidic residues" evidence="1">
    <location>
        <begin position="19"/>
        <end position="30"/>
    </location>
</feature>
<comment type="caution">
    <text evidence="2">The sequence shown here is derived from an EMBL/GenBank/DDBJ whole genome shotgun (WGS) entry which is preliminary data.</text>
</comment>
<evidence type="ECO:0000313" key="2">
    <source>
        <dbReference type="EMBL" id="KAK9832788.1"/>
    </source>
</evidence>
<evidence type="ECO:0000313" key="3">
    <source>
        <dbReference type="Proteomes" id="UP001445335"/>
    </source>
</evidence>
<organism evidence="2 3">
    <name type="scientific">Elliptochloris bilobata</name>
    <dbReference type="NCBI Taxonomy" id="381761"/>
    <lineage>
        <taxon>Eukaryota</taxon>
        <taxon>Viridiplantae</taxon>
        <taxon>Chlorophyta</taxon>
        <taxon>core chlorophytes</taxon>
        <taxon>Trebouxiophyceae</taxon>
        <taxon>Trebouxiophyceae incertae sedis</taxon>
        <taxon>Elliptochloris clade</taxon>
        <taxon>Elliptochloris</taxon>
    </lineage>
</organism>
<accession>A0AAW1RG70</accession>
<feature type="compositionally biased region" description="Basic residues" evidence="1">
    <location>
        <begin position="1"/>
        <end position="10"/>
    </location>
</feature>
<evidence type="ECO:0000256" key="1">
    <source>
        <dbReference type="SAM" id="MobiDB-lite"/>
    </source>
</evidence>
<dbReference type="AlphaFoldDB" id="A0AAW1RG70"/>
<dbReference type="EMBL" id="JALJOU010000038">
    <property type="protein sequence ID" value="KAK9832788.1"/>
    <property type="molecule type" value="Genomic_DNA"/>
</dbReference>
<proteinExistence type="predicted"/>
<gene>
    <name evidence="2" type="ORF">WJX81_000885</name>
</gene>
<feature type="region of interest" description="Disordered" evidence="1">
    <location>
        <begin position="1"/>
        <end position="52"/>
    </location>
</feature>
<dbReference type="Proteomes" id="UP001445335">
    <property type="component" value="Unassembled WGS sequence"/>
</dbReference>
<keyword evidence="3" id="KW-1185">Reference proteome</keyword>